<name>A0A9P1ELC3_CUSEU</name>
<organism evidence="2 3">
    <name type="scientific">Cuscuta europaea</name>
    <name type="common">European dodder</name>
    <dbReference type="NCBI Taxonomy" id="41803"/>
    <lineage>
        <taxon>Eukaryota</taxon>
        <taxon>Viridiplantae</taxon>
        <taxon>Streptophyta</taxon>
        <taxon>Embryophyta</taxon>
        <taxon>Tracheophyta</taxon>
        <taxon>Spermatophyta</taxon>
        <taxon>Magnoliopsida</taxon>
        <taxon>eudicotyledons</taxon>
        <taxon>Gunneridae</taxon>
        <taxon>Pentapetalae</taxon>
        <taxon>asterids</taxon>
        <taxon>lamiids</taxon>
        <taxon>Solanales</taxon>
        <taxon>Convolvulaceae</taxon>
        <taxon>Cuscuteae</taxon>
        <taxon>Cuscuta</taxon>
        <taxon>Cuscuta subgen. Cuscuta</taxon>
    </lineage>
</organism>
<evidence type="ECO:0000313" key="3">
    <source>
        <dbReference type="Proteomes" id="UP001152484"/>
    </source>
</evidence>
<sequence>MTCCTCSIRRRGGKSTVVARLNCPRVPSSSPEYNRIQRFAGLIRSTPELVRAGREGGDRRRTTQVIAAGPQCCSRTGGKGSLPEEGEKPKLLPPNRKRNGCVSAALPERLSVSGEDFSRTLSSFSLFAGTKEMTR</sequence>
<dbReference type="Proteomes" id="UP001152484">
    <property type="component" value="Unassembled WGS sequence"/>
</dbReference>
<evidence type="ECO:0000313" key="2">
    <source>
        <dbReference type="EMBL" id="CAH9115544.1"/>
    </source>
</evidence>
<gene>
    <name evidence="2" type="ORF">CEURO_LOCUS20839</name>
</gene>
<protein>
    <submittedName>
        <fullName evidence="2">Uncharacterized protein</fullName>
    </submittedName>
</protein>
<comment type="caution">
    <text evidence="2">The sequence shown here is derived from an EMBL/GenBank/DDBJ whole genome shotgun (WGS) entry which is preliminary data.</text>
</comment>
<accession>A0A9P1ELC3</accession>
<reference evidence="2" key="1">
    <citation type="submission" date="2022-07" db="EMBL/GenBank/DDBJ databases">
        <authorList>
            <person name="Macas J."/>
            <person name="Novak P."/>
            <person name="Neumann P."/>
        </authorList>
    </citation>
    <scope>NUCLEOTIDE SEQUENCE</scope>
</reference>
<proteinExistence type="predicted"/>
<dbReference type="EMBL" id="CAMAPE010000068">
    <property type="protein sequence ID" value="CAH9115544.1"/>
    <property type="molecule type" value="Genomic_DNA"/>
</dbReference>
<dbReference type="AlphaFoldDB" id="A0A9P1ELC3"/>
<evidence type="ECO:0000256" key="1">
    <source>
        <dbReference type="SAM" id="MobiDB-lite"/>
    </source>
</evidence>
<keyword evidence="3" id="KW-1185">Reference proteome</keyword>
<feature type="region of interest" description="Disordered" evidence="1">
    <location>
        <begin position="74"/>
        <end position="100"/>
    </location>
</feature>